<dbReference type="Proteomes" id="UP000683360">
    <property type="component" value="Unassembled WGS sequence"/>
</dbReference>
<comment type="caution">
    <text evidence="2">Lacks conserved residue(s) required for the propagation of feature annotation.</text>
</comment>
<dbReference type="AlphaFoldDB" id="A0A8S3R6K1"/>
<dbReference type="PROSITE" id="PS50923">
    <property type="entry name" value="SUSHI"/>
    <property type="match status" value="1"/>
</dbReference>
<dbReference type="EMBL" id="CAJPWZ010000984">
    <property type="protein sequence ID" value="CAG2204823.1"/>
    <property type="molecule type" value="Genomic_DNA"/>
</dbReference>
<gene>
    <name evidence="4" type="ORF">MEDL_19283</name>
</gene>
<evidence type="ECO:0000256" key="1">
    <source>
        <dbReference type="ARBA" id="ARBA00023157"/>
    </source>
</evidence>
<evidence type="ECO:0000313" key="5">
    <source>
        <dbReference type="Proteomes" id="UP000683360"/>
    </source>
</evidence>
<dbReference type="SUPFAM" id="SSF57535">
    <property type="entry name" value="Complement control module/SCR domain"/>
    <property type="match status" value="1"/>
</dbReference>
<keyword evidence="1 2" id="KW-1015">Disulfide bond</keyword>
<dbReference type="InterPro" id="IPR000436">
    <property type="entry name" value="Sushi_SCR_CCP_dom"/>
</dbReference>
<proteinExistence type="predicted"/>
<feature type="domain" description="Sushi" evidence="3">
    <location>
        <begin position="512"/>
        <end position="571"/>
    </location>
</feature>
<dbReference type="PANTHER" id="PTHR46534:SF2">
    <property type="entry name" value="VWFD DOMAIN-CONTAINING PROTEIN"/>
    <property type="match status" value="1"/>
</dbReference>
<feature type="disulfide bond" evidence="2">
    <location>
        <begin position="542"/>
        <end position="569"/>
    </location>
</feature>
<dbReference type="PANTHER" id="PTHR46534">
    <property type="entry name" value="IGGFC_BINDING DOMAIN-CONTAINING PROTEIN"/>
    <property type="match status" value="1"/>
</dbReference>
<evidence type="ECO:0000313" key="4">
    <source>
        <dbReference type="EMBL" id="CAG2204823.1"/>
    </source>
</evidence>
<keyword evidence="2" id="KW-0768">Sushi</keyword>
<reference evidence="4" key="1">
    <citation type="submission" date="2021-03" db="EMBL/GenBank/DDBJ databases">
        <authorList>
            <person name="Bekaert M."/>
        </authorList>
    </citation>
    <scope>NUCLEOTIDE SEQUENCE</scope>
</reference>
<dbReference type="OrthoDB" id="431034at2759"/>
<dbReference type="Gene3D" id="2.10.70.10">
    <property type="entry name" value="Complement Module, domain 1"/>
    <property type="match status" value="1"/>
</dbReference>
<comment type="caution">
    <text evidence="4">The sequence shown here is derived from an EMBL/GenBank/DDBJ whole genome shotgun (WGS) entry which is preliminary data.</text>
</comment>
<dbReference type="Pfam" id="PF00084">
    <property type="entry name" value="Sushi"/>
    <property type="match status" value="1"/>
</dbReference>
<protein>
    <recommendedName>
        <fullName evidence="3">Sushi domain-containing protein</fullName>
    </recommendedName>
</protein>
<accession>A0A8S3R6K1</accession>
<dbReference type="SMART" id="SM00032">
    <property type="entry name" value="CCP"/>
    <property type="match status" value="1"/>
</dbReference>
<evidence type="ECO:0000259" key="3">
    <source>
        <dbReference type="PROSITE" id="PS50923"/>
    </source>
</evidence>
<keyword evidence="5" id="KW-1185">Reference proteome</keyword>
<dbReference type="InterPro" id="IPR035976">
    <property type="entry name" value="Sushi/SCR/CCP_sf"/>
</dbReference>
<evidence type="ECO:0000256" key="2">
    <source>
        <dbReference type="PROSITE-ProRule" id="PRU00302"/>
    </source>
</evidence>
<dbReference type="Pfam" id="PF17517">
    <property type="entry name" value="IgGFc_binding"/>
    <property type="match status" value="1"/>
</dbReference>
<sequence length="668" mass="73889">MGSKIGKAIPIPAKTTDVEIKLVSTPSIQEKSSWIPKPSKCATLEHIIDKNKPTKTFELAGNMHVNGYVLLVLIVAGKTNSVSVTGSMNSSFVLPLIVFGEGIFNVSITLEIQAQHPVISSTEYMIALGGKVIPPFNLSLDESHGLNIPTQDIEVIYIIRNAVYVIEQGSIIKNDMLDSWLEDAMISMNVIYETLAPMAVYPIGSLGNEYKVITYCQILGKCFISITTLPDITVEVKVALPETRKSNRKIEVTFHNTKYGSGETILFEISGNYTAILECACDLTGTYISSNGTIAVFTGGRDTVVKRGKTKNTLITQMLPLSTWGKEFTLIDSDIDDFGDTIRVISRYNNTVVKMDGFKTVTIHAMSHFIIQRSLQRGSTIYLSANKPVMVCQIAADGFMQPAMINIPPAEHYFTTKLSIPCKHQYHMNIVVNGYNETFQLKERTEIHIELVSKSGFSVMHFESTNTNDICEIQNNGISFAIEDVDTNTLPKKQDNSKEINDTTEDICIDSDDCTEPTAVYINSYINQNTSWAVGGNVTMACNDGYTLIGNDVIICQNNSEWQTDVFICANDCPDPRTALHAPHAMVRGFTDQSSKAFACKCPCRRVGNPRYENVTKEVVQKIKDETEKDLAVQKNLTSTYVRKRKSAKDDRPAAKSIGVFGILSSQL</sequence>
<organism evidence="4 5">
    <name type="scientific">Mytilus edulis</name>
    <name type="common">Blue mussel</name>
    <dbReference type="NCBI Taxonomy" id="6550"/>
    <lineage>
        <taxon>Eukaryota</taxon>
        <taxon>Metazoa</taxon>
        <taxon>Spiralia</taxon>
        <taxon>Lophotrochozoa</taxon>
        <taxon>Mollusca</taxon>
        <taxon>Bivalvia</taxon>
        <taxon>Autobranchia</taxon>
        <taxon>Pteriomorphia</taxon>
        <taxon>Mytilida</taxon>
        <taxon>Mytiloidea</taxon>
        <taxon>Mytilidae</taxon>
        <taxon>Mytilinae</taxon>
        <taxon>Mytilus</taxon>
    </lineage>
</organism>
<name>A0A8S3R6K1_MYTED</name>
<dbReference type="CDD" id="cd00033">
    <property type="entry name" value="CCP"/>
    <property type="match status" value="1"/>
</dbReference>
<dbReference type="InterPro" id="IPR035234">
    <property type="entry name" value="IgGFc-bd_N"/>
</dbReference>